<proteinExistence type="predicted"/>
<gene>
    <name evidence="3" type="ORF">SLS55_000860</name>
</gene>
<dbReference type="PANTHER" id="PTHR47585:SF1">
    <property type="entry name" value="DUF1446 DOMAIN-CONTAINING PROTEIN"/>
    <property type="match status" value="1"/>
</dbReference>
<dbReference type="RefSeq" id="XP_066637646.1">
    <property type="nucleotide sequence ID" value="XM_066772367.1"/>
</dbReference>
<dbReference type="InterPro" id="IPR056362">
    <property type="entry name" value="AtuA-like_ferredoxin_dom"/>
</dbReference>
<reference evidence="3 4" key="1">
    <citation type="submission" date="2024-02" db="EMBL/GenBank/DDBJ databases">
        <title>De novo assembly and annotation of 12 fungi associated with fruit tree decline syndrome in Ontario, Canada.</title>
        <authorList>
            <person name="Sulman M."/>
            <person name="Ellouze W."/>
            <person name="Ilyukhin E."/>
        </authorList>
    </citation>
    <scope>NUCLEOTIDE SEQUENCE [LARGE SCALE GENOMIC DNA]</scope>
    <source>
        <strain evidence="3 4">FDS-637</strain>
    </source>
</reference>
<evidence type="ECO:0008006" key="5">
    <source>
        <dbReference type="Google" id="ProtNLM"/>
    </source>
</evidence>
<dbReference type="GeneID" id="92004945"/>
<evidence type="ECO:0000259" key="1">
    <source>
        <dbReference type="Pfam" id="PF07287"/>
    </source>
</evidence>
<dbReference type="PANTHER" id="PTHR47585">
    <property type="match status" value="1"/>
</dbReference>
<organism evidence="3 4">
    <name type="scientific">Diplodia seriata</name>
    <dbReference type="NCBI Taxonomy" id="420778"/>
    <lineage>
        <taxon>Eukaryota</taxon>
        <taxon>Fungi</taxon>
        <taxon>Dikarya</taxon>
        <taxon>Ascomycota</taxon>
        <taxon>Pezizomycotina</taxon>
        <taxon>Dothideomycetes</taxon>
        <taxon>Dothideomycetes incertae sedis</taxon>
        <taxon>Botryosphaeriales</taxon>
        <taxon>Botryosphaeriaceae</taxon>
        <taxon>Diplodia</taxon>
    </lineage>
</organism>
<dbReference type="Proteomes" id="UP001430584">
    <property type="component" value="Unassembled WGS sequence"/>
</dbReference>
<feature type="domain" description="AtuA-like ferredoxin-fold" evidence="2">
    <location>
        <begin position="532"/>
        <end position="652"/>
    </location>
</feature>
<name>A0ABR3CVJ3_9PEZI</name>
<dbReference type="Pfam" id="PF07287">
    <property type="entry name" value="AtuA"/>
    <property type="match status" value="2"/>
</dbReference>
<feature type="domain" description="Acyclic terpene utilisation N-terminal" evidence="1">
    <location>
        <begin position="13"/>
        <end position="201"/>
    </location>
</feature>
<evidence type="ECO:0000313" key="4">
    <source>
        <dbReference type="Proteomes" id="UP001430584"/>
    </source>
</evidence>
<feature type="domain" description="Acyclic terpene utilisation N-terminal" evidence="1">
    <location>
        <begin position="214"/>
        <end position="484"/>
    </location>
</feature>
<keyword evidence="4" id="KW-1185">Reference proteome</keyword>
<dbReference type="InterPro" id="IPR010839">
    <property type="entry name" value="AtuA_N"/>
</dbReference>
<evidence type="ECO:0000313" key="3">
    <source>
        <dbReference type="EMBL" id="KAL0264906.1"/>
    </source>
</evidence>
<dbReference type="Pfam" id="PF23544">
    <property type="entry name" value="AtuA_ferredoxin"/>
    <property type="match status" value="1"/>
</dbReference>
<comment type="caution">
    <text evidence="3">The sequence shown here is derived from an EMBL/GenBank/DDBJ whole genome shotgun (WGS) entry which is preliminary data.</text>
</comment>
<evidence type="ECO:0000259" key="2">
    <source>
        <dbReference type="Pfam" id="PF23544"/>
    </source>
</evidence>
<dbReference type="EMBL" id="JAJVCZ030000001">
    <property type="protein sequence ID" value="KAL0264906.1"/>
    <property type="molecule type" value="Genomic_DNA"/>
</dbReference>
<accession>A0ABR3CVJ3</accession>
<sequence length="679" mass="74330">MSDVEDWRQDRPVRIANCSGYAVDPGYHMRFQAEHGDVDFITGDYLAEFNLGDIAEAMAAGDHPGYAATAWDGIEQTVDLLAEKKIKLVINGGAQNPKALAVRTQQLISQRGYDLKVAYVEGDNLTSVVKEQLIRGELLPQLDSENPDIPTPKDATALENTSDHPVVSANAYLGAREIKVGLGLGADIIICGRVSDASPVSTSKCQTSRTETYTAQVVGAAAYWHSWTDQDFDCLAGALIAGHLIECSSFVTGANYSAFYEHDLDDLYDLVHPIAEVSDDGTCVITKHQAGKGFVTADTVKCQFLYELQGNIYLNSDVNAILDDVQIEEIGRNRVRVSGIRGAPPPPTTKLAIFYRGGYQSELLINACGYATAEKFKLYEKVIRNGLRKHGVLDQFDVLEFQVIGTPEENPRSQLRSTTYLRIFAQASRPDLISTIPRIVSEYAMQQFSGWHSTRDTRTHAPLPFLAYYAALYPQTSLRPTVNMLGANAAIARSVLTTPPPTFTSSLVAPRDSYDTPSPLAAASLGPTVTLRLGDVALARSGDKGPNLSVGFFVRSCPGDAAVSDLAWNWLRSFLSRETFITTLVGAEDWFAYNKGEGSDEHDAYHVERVEFAKIRAVHFVVYGFLGRGVGSSARLDCFAKGFADYVRDRWVEVPRAVAKALRSADGRVVEAIERGLKE</sequence>
<protein>
    <recommendedName>
        <fullName evidence="5">DUF1446-domain-containing protein</fullName>
    </recommendedName>
</protein>